<dbReference type="OrthoDB" id="9810120at2"/>
<organism evidence="11 12">
    <name type="scientific">Fulvivirga imtechensis AK7</name>
    <dbReference type="NCBI Taxonomy" id="1237149"/>
    <lineage>
        <taxon>Bacteria</taxon>
        <taxon>Pseudomonadati</taxon>
        <taxon>Bacteroidota</taxon>
        <taxon>Cytophagia</taxon>
        <taxon>Cytophagales</taxon>
        <taxon>Fulvivirgaceae</taxon>
        <taxon>Fulvivirga</taxon>
    </lineage>
</organism>
<evidence type="ECO:0000256" key="2">
    <source>
        <dbReference type="ARBA" id="ARBA00004141"/>
    </source>
</evidence>
<evidence type="ECO:0000256" key="9">
    <source>
        <dbReference type="ARBA" id="ARBA00023136"/>
    </source>
</evidence>
<feature type="transmembrane region" description="Helical" evidence="10">
    <location>
        <begin position="29"/>
        <end position="48"/>
    </location>
</feature>
<dbReference type="GO" id="GO:0030964">
    <property type="term" value="C:NADH dehydrogenase complex"/>
    <property type="evidence" value="ECO:0007669"/>
    <property type="project" value="TreeGrafter"/>
</dbReference>
<keyword evidence="5 10" id="KW-0812">Transmembrane</keyword>
<evidence type="ECO:0000256" key="10">
    <source>
        <dbReference type="HAMAP-Rule" id="MF_01456"/>
    </source>
</evidence>
<dbReference type="FunFam" id="1.10.287.3510:FF:000001">
    <property type="entry name" value="NADH-quinone oxidoreductase subunit K"/>
    <property type="match status" value="1"/>
</dbReference>
<keyword evidence="4 10" id="KW-0813">Transport</keyword>
<dbReference type="GO" id="GO:0042773">
    <property type="term" value="P:ATP synthesis coupled electron transport"/>
    <property type="evidence" value="ECO:0007669"/>
    <property type="project" value="InterPro"/>
</dbReference>
<feature type="transmembrane region" description="Helical" evidence="10">
    <location>
        <begin position="6"/>
        <end position="22"/>
    </location>
</feature>
<keyword evidence="9 10" id="KW-0472">Membrane</keyword>
<keyword evidence="6 10" id="KW-0874">Quinone</keyword>
<dbReference type="PANTHER" id="PTHR11434:SF16">
    <property type="entry name" value="NADH-UBIQUINONE OXIDOREDUCTASE CHAIN 4L"/>
    <property type="match status" value="1"/>
</dbReference>
<dbReference type="HAMAP" id="MF_01456">
    <property type="entry name" value="NDH1_NuoK"/>
    <property type="match status" value="1"/>
</dbReference>
<dbReference type="AlphaFoldDB" id="L8JSQ9"/>
<dbReference type="STRING" id="1237149.C900_03688"/>
<keyword evidence="10" id="KW-1003">Cell membrane</keyword>
<dbReference type="Gene3D" id="1.10.287.3510">
    <property type="match status" value="1"/>
</dbReference>
<comment type="subcellular location">
    <subcellularLocation>
        <location evidence="10">Cell membrane</location>
        <topology evidence="10">Multi-pass membrane protein</topology>
    </subcellularLocation>
    <subcellularLocation>
        <location evidence="2">Membrane</location>
        <topology evidence="2">Multi-pass membrane protein</topology>
    </subcellularLocation>
</comment>
<comment type="function">
    <text evidence="10">NDH-1 shuttles electrons from NADH, via FMN and iron-sulfur (Fe-S) centers, to quinones in the respiratory chain. The immediate electron acceptor for the enzyme in this species is believed to be a menaquinone. Couples the redox reaction to proton translocation (for every two electrons transferred, four hydrogen ions are translocated across the cytoplasmic membrane), and thus conserves the redox energy in a proton gradient.</text>
</comment>
<keyword evidence="7 10" id="KW-1278">Translocase</keyword>
<comment type="function">
    <text evidence="1">NDH-1 shuttles electrons from NADH, via FMN and iron-sulfur (Fe-S) centers, to quinones in the respiratory chain. The immediate electron acceptor for the enzyme in this species is believed to be ubiquinone. Couples the redox reaction to proton translocation (for every two electrons transferred, four hydrogen ions are translocated across the cytoplasmic membrane), and thus conserves the redox energy in a proton gradient.</text>
</comment>
<dbReference type="NCBIfam" id="NF004320">
    <property type="entry name" value="PRK05715.1-2"/>
    <property type="match status" value="1"/>
</dbReference>
<dbReference type="GO" id="GO:0048038">
    <property type="term" value="F:quinone binding"/>
    <property type="evidence" value="ECO:0007669"/>
    <property type="project" value="UniProtKB-KW"/>
</dbReference>
<comment type="caution">
    <text evidence="11">The sequence shown here is derived from an EMBL/GenBank/DDBJ whole genome shotgun (WGS) entry which is preliminary data.</text>
</comment>
<keyword evidence="10" id="KW-0520">NAD</keyword>
<dbReference type="PATRIC" id="fig|1237149.3.peg.3450"/>
<evidence type="ECO:0000256" key="6">
    <source>
        <dbReference type="ARBA" id="ARBA00022719"/>
    </source>
</evidence>
<dbReference type="InterPro" id="IPR001133">
    <property type="entry name" value="NADH_UbQ_OxRdtase_chain4L/K"/>
</dbReference>
<dbReference type="PANTHER" id="PTHR11434">
    <property type="entry name" value="NADH-UBIQUINONE OXIDOREDUCTASE SUBUNIT ND4L"/>
    <property type="match status" value="1"/>
</dbReference>
<dbReference type="Pfam" id="PF00420">
    <property type="entry name" value="Oxidored_q2"/>
    <property type="match status" value="1"/>
</dbReference>
<feature type="transmembrane region" description="Helical" evidence="10">
    <location>
        <begin position="60"/>
        <end position="81"/>
    </location>
</feature>
<dbReference type="eggNOG" id="COG0713">
    <property type="taxonomic scope" value="Bacteria"/>
</dbReference>
<reference evidence="11 12" key="1">
    <citation type="submission" date="2012-12" db="EMBL/GenBank/DDBJ databases">
        <title>Genome assembly of Fulvivirga imtechensis AK7.</title>
        <authorList>
            <person name="Nupur N."/>
            <person name="Khatri I."/>
            <person name="Kumar R."/>
            <person name="Subramanian S."/>
            <person name="Pinnaka A."/>
        </authorList>
    </citation>
    <scope>NUCLEOTIDE SEQUENCE [LARGE SCALE GENOMIC DNA]</scope>
    <source>
        <strain evidence="11 12">AK7</strain>
    </source>
</reference>
<protein>
    <recommendedName>
        <fullName evidence="10">NADH-quinone oxidoreductase subunit K</fullName>
        <ecNumber evidence="10">7.1.1.-</ecNumber>
    </recommendedName>
    <alternativeName>
        <fullName evidence="10">NADH dehydrogenase I subunit K</fullName>
    </alternativeName>
    <alternativeName>
        <fullName evidence="10">NDH-1 subunit K</fullName>
    </alternativeName>
</protein>
<evidence type="ECO:0000256" key="4">
    <source>
        <dbReference type="ARBA" id="ARBA00022448"/>
    </source>
</evidence>
<dbReference type="EC" id="7.1.1.-" evidence="10"/>
<evidence type="ECO:0000256" key="8">
    <source>
        <dbReference type="ARBA" id="ARBA00022989"/>
    </source>
</evidence>
<dbReference type="RefSeq" id="WP_009581082.1">
    <property type="nucleotide sequence ID" value="NZ_AMZN01000052.1"/>
</dbReference>
<comment type="similarity">
    <text evidence="3 10">Belongs to the complex I subunit 4L family.</text>
</comment>
<evidence type="ECO:0000313" key="12">
    <source>
        <dbReference type="Proteomes" id="UP000011135"/>
    </source>
</evidence>
<dbReference type="EMBL" id="AMZN01000052">
    <property type="protein sequence ID" value="ELR70529.1"/>
    <property type="molecule type" value="Genomic_DNA"/>
</dbReference>
<evidence type="ECO:0000313" key="11">
    <source>
        <dbReference type="EMBL" id="ELR70529.1"/>
    </source>
</evidence>
<keyword evidence="8 10" id="KW-1133">Transmembrane helix</keyword>
<keyword evidence="11" id="KW-0830">Ubiquinone</keyword>
<comment type="subunit">
    <text evidence="10">NDH-1 is composed of 14 different subunits. Subunits NuoA, H, J, K, L, M, N constitute the membrane sector of the complex.</text>
</comment>
<proteinExistence type="inferred from homology"/>
<sequence length="100" mass="10984">MTIENYFILSAILFCIGMAVVITRKNAIVVLMGVELILNAANVNFVAISRLDNVQIEGQFFSLFVIVVAAAEAAVALAIILKVYKYYNTTNLNEINQLKG</sequence>
<evidence type="ECO:0000256" key="7">
    <source>
        <dbReference type="ARBA" id="ARBA00022967"/>
    </source>
</evidence>
<gene>
    <name evidence="10" type="primary">nuoK</name>
    <name evidence="11" type="ORF">C900_03688</name>
</gene>
<accession>L8JSQ9</accession>
<name>L8JSQ9_9BACT</name>
<dbReference type="GO" id="GO:0050136">
    <property type="term" value="F:NADH dehydrogenase (quinone) (non-electrogenic) activity"/>
    <property type="evidence" value="ECO:0007669"/>
    <property type="project" value="UniProtKB-UniRule"/>
</dbReference>
<keyword evidence="12" id="KW-1185">Reference proteome</keyword>
<evidence type="ECO:0000256" key="1">
    <source>
        <dbReference type="ARBA" id="ARBA00002378"/>
    </source>
</evidence>
<dbReference type="Proteomes" id="UP000011135">
    <property type="component" value="Unassembled WGS sequence"/>
</dbReference>
<evidence type="ECO:0000256" key="3">
    <source>
        <dbReference type="ARBA" id="ARBA00010519"/>
    </source>
</evidence>
<comment type="catalytic activity">
    <reaction evidence="10">
        <text>a quinone + NADH + 5 H(+)(in) = a quinol + NAD(+) + 4 H(+)(out)</text>
        <dbReference type="Rhea" id="RHEA:57888"/>
        <dbReference type="ChEBI" id="CHEBI:15378"/>
        <dbReference type="ChEBI" id="CHEBI:24646"/>
        <dbReference type="ChEBI" id="CHEBI:57540"/>
        <dbReference type="ChEBI" id="CHEBI:57945"/>
        <dbReference type="ChEBI" id="CHEBI:132124"/>
    </reaction>
</comment>
<evidence type="ECO:0000256" key="5">
    <source>
        <dbReference type="ARBA" id="ARBA00022692"/>
    </source>
</evidence>
<dbReference type="InterPro" id="IPR039428">
    <property type="entry name" value="NUOK/Mnh_C1-like"/>
</dbReference>
<dbReference type="GO" id="GO:0005886">
    <property type="term" value="C:plasma membrane"/>
    <property type="evidence" value="ECO:0007669"/>
    <property type="project" value="UniProtKB-SubCell"/>
</dbReference>